<dbReference type="AlphaFoldDB" id="A0A0G1VJ40"/>
<evidence type="ECO:0000256" key="2">
    <source>
        <dbReference type="SAM" id="SignalP"/>
    </source>
</evidence>
<sequence>MAKPAAVILLSSVLFFANAAVVFASAQPLKAEFCPNPSPAEIDPNTSQPKITKVPFSTPPDEADKIFKRISSCPSACYDLTSSLSIAVEKLKPVLIVTTNASNQCKPENKENPSAEGRGCPPEKNEPRIVIVAEENKAVGLKEKIIGPKSRCNDELLGLVNSAFEKMTKYDTSGLSEDLKKLGDLKDAPPRLEGSLNGNQTLVDALSTTIGRENAEQAVKENPTLAAQLNEAIKSGDEVEARKIAEELKLNTNLTNDVARLPSSGEGVGKDTAGTLGNPVSRSMNTFGPGIDPADLDRAKQAISGIESGGRYDAIGPKTKSGDHAYGKYQIMGRNIPSWTREALGQALTPQQFVSSPEAQESVFEYKFSQFVQKYGGYENAAKVWFGGTGALRNAGASDILGTTVGRYAQLFNMSFNNAIPFAGTASVHRQGTSPFANMSPFFNSAIPVGATTQGTLGSSITQFFSSLFNRPSSNVSSNGQTTLPVNQGTGQYPQEQPSSPIYPTQVQPSQQSPLQALRRALLPIGTGTQISAPPVQAVANMIAEPAQIVRGKSFVVSWSSVGMSVSAPCNMLLQKGTTTPSIIAQGNEGSKTIMTNPAAESGTWKLTLQCTAYTDGRSIEKTESVLVQ</sequence>
<evidence type="ECO:0000256" key="1">
    <source>
        <dbReference type="SAM" id="MobiDB-lite"/>
    </source>
</evidence>
<keyword evidence="2" id="KW-0732">Signal</keyword>
<dbReference type="Proteomes" id="UP000034589">
    <property type="component" value="Unassembled WGS sequence"/>
</dbReference>
<organism evidence="3 4">
    <name type="scientific">Candidatus Kaiserbacteria bacterium GW2011_GWC2_49_12</name>
    <dbReference type="NCBI Taxonomy" id="1618675"/>
    <lineage>
        <taxon>Bacteria</taxon>
        <taxon>Candidatus Kaiseribacteriota</taxon>
    </lineage>
</organism>
<feature type="region of interest" description="Disordered" evidence="1">
    <location>
        <begin position="104"/>
        <end position="126"/>
    </location>
</feature>
<proteinExistence type="predicted"/>
<accession>A0A0G1VJ40</accession>
<name>A0A0G1VJ40_9BACT</name>
<feature type="chain" id="PRO_5002540317" evidence="2">
    <location>
        <begin position="20"/>
        <end position="629"/>
    </location>
</feature>
<feature type="region of interest" description="Disordered" evidence="1">
    <location>
        <begin position="473"/>
        <end position="514"/>
    </location>
</feature>
<comment type="caution">
    <text evidence="3">The sequence shown here is derived from an EMBL/GenBank/DDBJ whole genome shotgun (WGS) entry which is preliminary data.</text>
</comment>
<feature type="signal peptide" evidence="2">
    <location>
        <begin position="1"/>
        <end position="19"/>
    </location>
</feature>
<evidence type="ECO:0000313" key="4">
    <source>
        <dbReference type="Proteomes" id="UP000034589"/>
    </source>
</evidence>
<dbReference type="EMBL" id="LCPV01000035">
    <property type="protein sequence ID" value="KKW06466.1"/>
    <property type="molecule type" value="Genomic_DNA"/>
</dbReference>
<reference evidence="3 4" key="1">
    <citation type="journal article" date="2015" name="Nature">
        <title>rRNA introns, odd ribosomes, and small enigmatic genomes across a large radiation of phyla.</title>
        <authorList>
            <person name="Brown C.T."/>
            <person name="Hug L.A."/>
            <person name="Thomas B.C."/>
            <person name="Sharon I."/>
            <person name="Castelle C.J."/>
            <person name="Singh A."/>
            <person name="Wilkins M.J."/>
            <person name="Williams K.H."/>
            <person name="Banfield J.F."/>
        </authorList>
    </citation>
    <scope>NUCLEOTIDE SEQUENCE [LARGE SCALE GENOMIC DNA]</scope>
</reference>
<protein>
    <submittedName>
        <fullName evidence="3">Prophage tail length tape measure protein</fullName>
    </submittedName>
</protein>
<gene>
    <name evidence="3" type="ORF">UY39_C0035G0002</name>
</gene>
<feature type="region of interest" description="Disordered" evidence="1">
    <location>
        <begin position="261"/>
        <end position="283"/>
    </location>
</feature>
<evidence type="ECO:0000313" key="3">
    <source>
        <dbReference type="EMBL" id="KKW06466.1"/>
    </source>
</evidence>